<keyword evidence="4" id="KW-0408">Iron</keyword>
<evidence type="ECO:0000256" key="3">
    <source>
        <dbReference type="ARBA" id="ARBA00022723"/>
    </source>
</evidence>
<keyword evidence="6" id="KW-0503">Monooxygenase</keyword>
<accession>A0ABR7M2B8</accession>
<dbReference type="GO" id="GO:0004497">
    <property type="term" value="F:monooxygenase activity"/>
    <property type="evidence" value="ECO:0007669"/>
    <property type="project" value="UniProtKB-KW"/>
</dbReference>
<dbReference type="RefSeq" id="WP_187248298.1">
    <property type="nucleotide sequence ID" value="NZ_BAAAOK010000008.1"/>
</dbReference>
<keyword evidence="3" id="KW-0479">Metal-binding</keyword>
<keyword evidence="1" id="KW-0813">Transport</keyword>
<dbReference type="InterPro" id="IPR012292">
    <property type="entry name" value="Globin/Proto"/>
</dbReference>
<evidence type="ECO:0000256" key="4">
    <source>
        <dbReference type="ARBA" id="ARBA00023004"/>
    </source>
</evidence>
<keyword evidence="6" id="KW-0560">Oxidoreductase</keyword>
<feature type="domain" description="ABM" evidence="5">
    <location>
        <begin position="2"/>
        <end position="92"/>
    </location>
</feature>
<dbReference type="Pfam" id="PF01152">
    <property type="entry name" value="Bac_globin"/>
    <property type="match status" value="1"/>
</dbReference>
<dbReference type="SUPFAM" id="SSF54909">
    <property type="entry name" value="Dimeric alpha+beta barrel"/>
    <property type="match status" value="1"/>
</dbReference>
<dbReference type="CDD" id="cd14775">
    <property type="entry name" value="TrHb2_O-like"/>
    <property type="match status" value="1"/>
</dbReference>
<dbReference type="InterPro" id="IPR009050">
    <property type="entry name" value="Globin-like_sf"/>
</dbReference>
<dbReference type="SUPFAM" id="SSF46458">
    <property type="entry name" value="Globin-like"/>
    <property type="match status" value="1"/>
</dbReference>
<organism evidence="6 7">
    <name type="scientific">Actinomadura alba</name>
    <dbReference type="NCBI Taxonomy" id="406431"/>
    <lineage>
        <taxon>Bacteria</taxon>
        <taxon>Bacillati</taxon>
        <taxon>Actinomycetota</taxon>
        <taxon>Actinomycetes</taxon>
        <taxon>Streptosporangiales</taxon>
        <taxon>Thermomonosporaceae</taxon>
        <taxon>Actinomadura</taxon>
    </lineage>
</organism>
<protein>
    <submittedName>
        <fullName evidence="6">Antibiotic biosynthesis monooxygenase</fullName>
    </submittedName>
</protein>
<dbReference type="EMBL" id="JABVEC010000064">
    <property type="protein sequence ID" value="MBC6471257.1"/>
    <property type="molecule type" value="Genomic_DNA"/>
</dbReference>
<keyword evidence="2" id="KW-0349">Heme</keyword>
<gene>
    <name evidence="6" type="ORF">HKK74_38110</name>
</gene>
<evidence type="ECO:0000313" key="7">
    <source>
        <dbReference type="Proteomes" id="UP000805614"/>
    </source>
</evidence>
<dbReference type="Gene3D" id="1.10.490.10">
    <property type="entry name" value="Globins"/>
    <property type="match status" value="1"/>
</dbReference>
<dbReference type="Gene3D" id="3.30.70.100">
    <property type="match status" value="1"/>
</dbReference>
<evidence type="ECO:0000256" key="1">
    <source>
        <dbReference type="ARBA" id="ARBA00022448"/>
    </source>
</evidence>
<dbReference type="InterPro" id="IPR007138">
    <property type="entry name" value="ABM_dom"/>
</dbReference>
<keyword evidence="7" id="KW-1185">Reference proteome</keyword>
<evidence type="ECO:0000259" key="5">
    <source>
        <dbReference type="PROSITE" id="PS51725"/>
    </source>
</evidence>
<evidence type="ECO:0000256" key="2">
    <source>
        <dbReference type="ARBA" id="ARBA00022617"/>
    </source>
</evidence>
<dbReference type="InterPro" id="IPR001486">
    <property type="entry name" value="Hemoglobin_trunc"/>
</dbReference>
<comment type="caution">
    <text evidence="6">The sequence shown here is derived from an EMBL/GenBank/DDBJ whole genome shotgun (WGS) entry which is preliminary data.</text>
</comment>
<reference evidence="6 7" key="1">
    <citation type="submission" date="2020-06" db="EMBL/GenBank/DDBJ databases">
        <title>Actinomadura xiongansis sp. nov., isolated from soil of Baiyangdian.</title>
        <authorList>
            <person name="Zhang X."/>
        </authorList>
    </citation>
    <scope>NUCLEOTIDE SEQUENCE [LARGE SCALE GENOMIC DNA]</scope>
    <source>
        <strain evidence="6 7">HBUM206468</strain>
    </source>
</reference>
<proteinExistence type="predicted"/>
<dbReference type="PROSITE" id="PS51725">
    <property type="entry name" value="ABM"/>
    <property type="match status" value="1"/>
</dbReference>
<dbReference type="Pfam" id="PF03992">
    <property type="entry name" value="ABM"/>
    <property type="match status" value="1"/>
</dbReference>
<name>A0ABR7M2B8_9ACTN</name>
<dbReference type="Proteomes" id="UP000805614">
    <property type="component" value="Unassembled WGS sequence"/>
</dbReference>
<dbReference type="InterPro" id="IPR011008">
    <property type="entry name" value="Dimeric_a/b-barrel"/>
</dbReference>
<sequence>MIVEYIRYRVPVERSEEYEAAYARAAVPLARAPQCVEYDLNRCVEDPEAYVLRIVWTSAEDHLTGFRGSANFREFFAEIKPYVEQIEEMRHYEHTPVAGQGSSVPTLYDWAGGAEVFERLTEAFYRHVLEDDVVGPLFAGMDRDHPRYVAMWLGEVFGGRPRYTEERGGYHHMLTQHLGKAITESQRRRWVNLLLDAADETGLPDDPEFRAAFVGYIEWGTRLAVANSQRDADPVQQAPVPRWGWGVAPPYVEGT</sequence>
<evidence type="ECO:0000313" key="6">
    <source>
        <dbReference type="EMBL" id="MBC6471257.1"/>
    </source>
</evidence>